<accession>A0ABN7QK86</accession>
<dbReference type="EMBL" id="CAJQYY010000004">
    <property type="protein sequence ID" value="CAG4890885.1"/>
    <property type="molecule type" value="Genomic_DNA"/>
</dbReference>
<keyword evidence="3" id="KW-1185">Reference proteome</keyword>
<evidence type="ECO:0000313" key="2">
    <source>
        <dbReference type="EMBL" id="CAG4890885.1"/>
    </source>
</evidence>
<name>A0ABN7QK86_9BURK</name>
<protein>
    <recommendedName>
        <fullName evidence="4">BMP family ABC transporter substrate-binding protein</fullName>
    </recommendedName>
</protein>
<sequence length="48" mass="4878">MKRYFAIAAAAFAVLCAGCAQGGASSSQSDSSGITMYGTIDEGVTFHK</sequence>
<proteinExistence type="predicted"/>
<evidence type="ECO:0000256" key="1">
    <source>
        <dbReference type="SAM" id="SignalP"/>
    </source>
</evidence>
<evidence type="ECO:0000313" key="3">
    <source>
        <dbReference type="Proteomes" id="UP000789752"/>
    </source>
</evidence>
<reference evidence="2 3" key="1">
    <citation type="submission" date="2021-04" db="EMBL/GenBank/DDBJ databases">
        <authorList>
            <person name="Vanwijnsberghe S."/>
        </authorList>
    </citation>
    <scope>NUCLEOTIDE SEQUENCE [LARGE SCALE GENOMIC DNA]</scope>
    <source>
        <strain evidence="2 3">LMG 32171</strain>
    </source>
</reference>
<comment type="caution">
    <text evidence="2">The sequence shown here is derived from an EMBL/GenBank/DDBJ whole genome shotgun (WGS) entry which is preliminary data.</text>
</comment>
<dbReference type="RefSeq" id="WP_228975634.1">
    <property type="nucleotide sequence ID" value="NZ_CAJQYY010000004.1"/>
</dbReference>
<feature type="signal peptide" evidence="1">
    <location>
        <begin position="1"/>
        <end position="22"/>
    </location>
</feature>
<organism evidence="2 3">
    <name type="scientific">Paraburkholderia gardini</name>
    <dbReference type="NCBI Taxonomy" id="2823469"/>
    <lineage>
        <taxon>Bacteria</taxon>
        <taxon>Pseudomonadati</taxon>
        <taxon>Pseudomonadota</taxon>
        <taxon>Betaproteobacteria</taxon>
        <taxon>Burkholderiales</taxon>
        <taxon>Burkholderiaceae</taxon>
        <taxon>Paraburkholderia</taxon>
    </lineage>
</organism>
<feature type="chain" id="PRO_5047395651" description="BMP family ABC transporter substrate-binding protein" evidence="1">
    <location>
        <begin position="23"/>
        <end position="48"/>
    </location>
</feature>
<dbReference type="Proteomes" id="UP000789752">
    <property type="component" value="Unassembled WGS sequence"/>
</dbReference>
<evidence type="ECO:0008006" key="4">
    <source>
        <dbReference type="Google" id="ProtNLM"/>
    </source>
</evidence>
<gene>
    <name evidence="2" type="ORF">R54767_01049</name>
</gene>
<keyword evidence="1" id="KW-0732">Signal</keyword>